<dbReference type="PANTHER" id="PTHR43270">
    <property type="entry name" value="BETA-ALA-HIS DIPEPTIDASE"/>
    <property type="match status" value="1"/>
</dbReference>
<accession>A0A955LVM5</accession>
<evidence type="ECO:0000313" key="6">
    <source>
        <dbReference type="Proteomes" id="UP000699691"/>
    </source>
</evidence>
<reference evidence="5" key="1">
    <citation type="submission" date="2020-04" db="EMBL/GenBank/DDBJ databases">
        <authorList>
            <person name="Zhang T."/>
        </authorList>
    </citation>
    <scope>NUCLEOTIDE SEQUENCE</scope>
    <source>
        <strain evidence="5">HKST-UBA02</strain>
    </source>
</reference>
<keyword evidence="1" id="KW-0645">Protease</keyword>
<dbReference type="InterPro" id="IPR051458">
    <property type="entry name" value="Cyt/Met_Dipeptidase"/>
</dbReference>
<dbReference type="EMBL" id="JAGQKY010000052">
    <property type="protein sequence ID" value="MCA9397501.1"/>
    <property type="molecule type" value="Genomic_DNA"/>
</dbReference>
<dbReference type="AlphaFoldDB" id="A0A955LVM5"/>
<proteinExistence type="predicted"/>
<evidence type="ECO:0000313" key="5">
    <source>
        <dbReference type="EMBL" id="MCA9397501.1"/>
    </source>
</evidence>
<dbReference type="PANTHER" id="PTHR43270:SF12">
    <property type="entry name" value="SUCCINYL-DIAMINOPIMELATE DESUCCINYLASE"/>
    <property type="match status" value="1"/>
</dbReference>
<dbReference type="GO" id="GO:0046872">
    <property type="term" value="F:metal ion binding"/>
    <property type="evidence" value="ECO:0007669"/>
    <property type="project" value="UniProtKB-KW"/>
</dbReference>
<comment type="caution">
    <text evidence="5">The sequence shown here is derived from an EMBL/GenBank/DDBJ whole genome shotgun (WGS) entry which is preliminary data.</text>
</comment>
<dbReference type="Proteomes" id="UP000699691">
    <property type="component" value="Unassembled WGS sequence"/>
</dbReference>
<feature type="domain" description="Peptidase M20 dimerisation" evidence="4">
    <location>
        <begin position="182"/>
        <end position="339"/>
    </location>
</feature>
<name>A0A955LVM5_UNCKA</name>
<dbReference type="InterPro" id="IPR001261">
    <property type="entry name" value="ArgE/DapE_CS"/>
</dbReference>
<dbReference type="GO" id="GO:0006508">
    <property type="term" value="P:proteolysis"/>
    <property type="evidence" value="ECO:0007669"/>
    <property type="project" value="UniProtKB-KW"/>
</dbReference>
<dbReference type="PROSITE" id="PS00759">
    <property type="entry name" value="ARGE_DAPE_CPG2_2"/>
    <property type="match status" value="1"/>
</dbReference>
<dbReference type="Pfam" id="PF01546">
    <property type="entry name" value="Peptidase_M20"/>
    <property type="match status" value="1"/>
</dbReference>
<dbReference type="InterPro" id="IPR011650">
    <property type="entry name" value="Peptidase_M20_dimer"/>
</dbReference>
<protein>
    <submittedName>
        <fullName evidence="5">M20/M25/M40 family metallo-hydrolase</fullName>
    </submittedName>
</protein>
<dbReference type="InterPro" id="IPR002933">
    <property type="entry name" value="Peptidase_M20"/>
</dbReference>
<reference evidence="5" key="2">
    <citation type="journal article" date="2021" name="Microbiome">
        <title>Successional dynamics and alternative stable states in a saline activated sludge microbial community over 9 years.</title>
        <authorList>
            <person name="Wang Y."/>
            <person name="Ye J."/>
            <person name="Ju F."/>
            <person name="Liu L."/>
            <person name="Boyd J.A."/>
            <person name="Deng Y."/>
            <person name="Parks D.H."/>
            <person name="Jiang X."/>
            <person name="Yin X."/>
            <person name="Woodcroft B.J."/>
            <person name="Tyson G.W."/>
            <person name="Hugenholtz P."/>
            <person name="Polz M.F."/>
            <person name="Zhang T."/>
        </authorList>
    </citation>
    <scope>NUCLEOTIDE SEQUENCE</scope>
    <source>
        <strain evidence="5">HKST-UBA02</strain>
    </source>
</reference>
<gene>
    <name evidence="5" type="ORF">KC573_01615</name>
</gene>
<sequence length="438" mass="49191">MTETYLSLLNEFIAFKSISTDSYYKDEVTKTADWLVSILNINNFQAERITGYGHPIVYGYYEASPEFATVLVYGHYDVQPASKDDGWQTDPFKVDERDGRLYARGIVDNKGQVLIHIATIIDLIKENKLQYNIKFLIEGDEETGGEGISEVLNKNPEKFSCDFAIISDGEMPYRPVITASFRGIINLTITMKTAKNNLHSGLYGGAVPNAAEELSKLLAMFYDDNYSPQIEQFYDGQLEMTNEETQLSLEMDEYKKDSLKHTGVRQFFPSEAGSISGKIGFFTMMTVTGIKAGYIGEGYSNIVPNTAQARINFRIAAGQNPQDVYNRFKTFVIENTPQYVDVTISEPTNVADPIKIDINTNKHLEAKDLLKKVYGNEVLVDYCGAIIPVVGDIQKHLNVEPILISLCNDDCNMHGVDENFAIELIEKGLAFSRRFFSS</sequence>
<dbReference type="SUPFAM" id="SSF53187">
    <property type="entry name" value="Zn-dependent exopeptidases"/>
    <property type="match status" value="1"/>
</dbReference>
<evidence type="ECO:0000256" key="3">
    <source>
        <dbReference type="ARBA" id="ARBA00022801"/>
    </source>
</evidence>
<evidence type="ECO:0000259" key="4">
    <source>
        <dbReference type="Pfam" id="PF07687"/>
    </source>
</evidence>
<dbReference type="GO" id="GO:0008233">
    <property type="term" value="F:peptidase activity"/>
    <property type="evidence" value="ECO:0007669"/>
    <property type="project" value="UniProtKB-KW"/>
</dbReference>
<keyword evidence="2" id="KW-0479">Metal-binding</keyword>
<dbReference type="Gene3D" id="3.30.70.360">
    <property type="match status" value="1"/>
</dbReference>
<evidence type="ECO:0000256" key="1">
    <source>
        <dbReference type="ARBA" id="ARBA00022670"/>
    </source>
</evidence>
<keyword evidence="3" id="KW-0378">Hydrolase</keyword>
<evidence type="ECO:0000256" key="2">
    <source>
        <dbReference type="ARBA" id="ARBA00022723"/>
    </source>
</evidence>
<dbReference type="Pfam" id="PF07687">
    <property type="entry name" value="M20_dimer"/>
    <property type="match status" value="1"/>
</dbReference>
<dbReference type="Gene3D" id="3.40.630.10">
    <property type="entry name" value="Zn peptidases"/>
    <property type="match status" value="1"/>
</dbReference>
<organism evidence="5 6">
    <name type="scientific">candidate division WWE3 bacterium</name>
    <dbReference type="NCBI Taxonomy" id="2053526"/>
    <lineage>
        <taxon>Bacteria</taxon>
        <taxon>Katanobacteria</taxon>
    </lineage>
</organism>